<dbReference type="RefSeq" id="WP_169325037.1">
    <property type="nucleotide sequence ID" value="NZ_JABCJJ010000015.1"/>
</dbReference>
<dbReference type="SUPFAM" id="SSF54909">
    <property type="entry name" value="Dimeric alpha+beta barrel"/>
    <property type="match status" value="1"/>
</dbReference>
<dbReference type="Gene3D" id="3.30.70.100">
    <property type="match status" value="1"/>
</dbReference>
<comment type="caution">
    <text evidence="1">The sequence shown here is derived from an EMBL/GenBank/DDBJ whole genome shotgun (WGS) entry which is preliminary data.</text>
</comment>
<accession>A0A7Y0LZA7</accession>
<dbReference type="Proteomes" id="UP000562124">
    <property type="component" value="Unassembled WGS sequence"/>
</dbReference>
<evidence type="ECO:0000313" key="2">
    <source>
        <dbReference type="Proteomes" id="UP000562124"/>
    </source>
</evidence>
<dbReference type="InterPro" id="IPR011008">
    <property type="entry name" value="Dimeric_a/b-barrel"/>
</dbReference>
<evidence type="ECO:0000313" key="1">
    <source>
        <dbReference type="EMBL" id="NMR20661.1"/>
    </source>
</evidence>
<keyword evidence="2" id="KW-1185">Reference proteome</keyword>
<dbReference type="EMBL" id="JABCJJ010000015">
    <property type="protein sequence ID" value="NMR20661.1"/>
    <property type="molecule type" value="Genomic_DNA"/>
</dbReference>
<protein>
    <submittedName>
        <fullName evidence="1">YdhR family protein</fullName>
    </submittedName>
</protein>
<proteinExistence type="predicted"/>
<gene>
    <name evidence="1" type="ORF">HIR71_10600</name>
</gene>
<name>A0A7Y0LZA7_CELFI</name>
<dbReference type="AlphaFoldDB" id="A0A7Y0LZA7"/>
<organism evidence="1 2">
    <name type="scientific">Cellulomonas fimi</name>
    <dbReference type="NCBI Taxonomy" id="1708"/>
    <lineage>
        <taxon>Bacteria</taxon>
        <taxon>Bacillati</taxon>
        <taxon>Actinomycetota</taxon>
        <taxon>Actinomycetes</taxon>
        <taxon>Micrococcales</taxon>
        <taxon>Cellulomonadaceae</taxon>
        <taxon>Cellulomonas</taxon>
    </lineage>
</organism>
<sequence>MIIAVTAFVLPEPITPERGRDIFLSTAPTYQGVDGLVRKHYTLSEDGRTAGGVYLWESRTAAEALYTDAWRTFVRAKYGTDPTVTYFDSPVFVDNVVGQVVADGVGSAAAR</sequence>
<reference evidence="1 2" key="1">
    <citation type="submission" date="2020-04" db="EMBL/GenBank/DDBJ databases">
        <title>Sequencing and Assembly of C. fimi.</title>
        <authorList>
            <person name="Ramsey A.R."/>
        </authorList>
    </citation>
    <scope>NUCLEOTIDE SEQUENCE [LARGE SCALE GENOMIC DNA]</scope>
    <source>
        <strain evidence="1 2">SB</strain>
    </source>
</reference>